<evidence type="ECO:0000256" key="1">
    <source>
        <dbReference type="ARBA" id="ARBA00004635"/>
    </source>
</evidence>
<evidence type="ECO:0000313" key="7">
    <source>
        <dbReference type="Proteomes" id="UP000887563"/>
    </source>
</evidence>
<dbReference type="CDD" id="cd06257">
    <property type="entry name" value="DnaJ"/>
    <property type="match status" value="1"/>
</dbReference>
<keyword evidence="2" id="KW-0472">Membrane</keyword>
<dbReference type="PANTHER" id="PTHR44027:SF7">
    <property type="entry name" value="DNAJ HOMOLOG SUBFAMILY C MEMBER 5 HOMOLOG"/>
    <property type="match status" value="1"/>
</dbReference>
<dbReference type="PRINTS" id="PR00625">
    <property type="entry name" value="JDOMAIN"/>
</dbReference>
<keyword evidence="7" id="KW-1185">Reference proteome</keyword>
<dbReference type="InterPro" id="IPR001623">
    <property type="entry name" value="DnaJ_domain"/>
</dbReference>
<dbReference type="SUPFAM" id="SSF46565">
    <property type="entry name" value="Chaperone J-domain"/>
    <property type="match status" value="1"/>
</dbReference>
<keyword evidence="5" id="KW-0449">Lipoprotein</keyword>
<evidence type="ECO:0000259" key="6">
    <source>
        <dbReference type="PROSITE" id="PS50076"/>
    </source>
</evidence>
<keyword evidence="3" id="KW-0564">Palmitate</keyword>
<dbReference type="PROSITE" id="PS50076">
    <property type="entry name" value="DNAJ_2"/>
    <property type="match status" value="1"/>
</dbReference>
<feature type="domain" description="J" evidence="6">
    <location>
        <begin position="5"/>
        <end position="77"/>
    </location>
</feature>
<dbReference type="WBParaSite" id="Minc3s00172g06708">
    <property type="protein sequence ID" value="Minc3s00172g06708"/>
    <property type="gene ID" value="Minc3s00172g06708"/>
</dbReference>
<dbReference type="Gene3D" id="1.10.287.110">
    <property type="entry name" value="DnaJ domain"/>
    <property type="match status" value="1"/>
</dbReference>
<reference evidence="8" key="1">
    <citation type="submission" date="2022-11" db="UniProtKB">
        <authorList>
            <consortium name="WormBaseParasite"/>
        </authorList>
    </citation>
    <scope>IDENTIFICATION</scope>
</reference>
<keyword evidence="4" id="KW-0143">Chaperone</keyword>
<dbReference type="InterPro" id="IPR051434">
    <property type="entry name" value="DnaJ_C_subfamily_member5"/>
</dbReference>
<dbReference type="Proteomes" id="UP000887563">
    <property type="component" value="Unplaced"/>
</dbReference>
<dbReference type="PANTHER" id="PTHR44027">
    <property type="entry name" value="DNAJ HOMOLOG SUBFAMILY C MEMBER 5 HOMOLOG"/>
    <property type="match status" value="1"/>
</dbReference>
<organism evidence="7 8">
    <name type="scientific">Meloidogyne incognita</name>
    <name type="common">Southern root-knot nematode worm</name>
    <name type="synonym">Oxyuris incognita</name>
    <dbReference type="NCBI Taxonomy" id="6306"/>
    <lineage>
        <taxon>Eukaryota</taxon>
        <taxon>Metazoa</taxon>
        <taxon>Ecdysozoa</taxon>
        <taxon>Nematoda</taxon>
        <taxon>Chromadorea</taxon>
        <taxon>Rhabditida</taxon>
        <taxon>Tylenchina</taxon>
        <taxon>Tylenchomorpha</taxon>
        <taxon>Tylenchoidea</taxon>
        <taxon>Meloidogynidae</taxon>
        <taxon>Meloidogyninae</taxon>
        <taxon>Meloidogyne</taxon>
        <taxon>Meloidogyne incognita group</taxon>
    </lineage>
</organism>
<comment type="subcellular location">
    <subcellularLocation>
        <location evidence="1">Membrane</location>
        <topology evidence="1">Lipid-anchor</topology>
    </subcellularLocation>
</comment>
<dbReference type="Pfam" id="PF00226">
    <property type="entry name" value="DnaJ"/>
    <property type="match status" value="1"/>
</dbReference>
<dbReference type="GO" id="GO:0005737">
    <property type="term" value="C:cytoplasm"/>
    <property type="evidence" value="ECO:0007669"/>
    <property type="project" value="UniProtKB-ARBA"/>
</dbReference>
<dbReference type="AlphaFoldDB" id="A0A914L145"/>
<evidence type="ECO:0000313" key="8">
    <source>
        <dbReference type="WBParaSite" id="Minc3s00172g06708"/>
    </source>
</evidence>
<sequence length="114" mass="13738">MNLNEALILMGLTAPLDKQTLNKMYRKLALKYHPDKNPDGINATEMMQKINTAKNIIEMAFFPDENYGDEADFEMYDIGYEYEYNEEHEKEDEEEDKEEIFFEENGEWYKWEEE</sequence>
<name>A0A914L145_MELIC</name>
<protein>
    <submittedName>
        <fullName evidence="8">J domain-containing protein</fullName>
    </submittedName>
</protein>
<evidence type="ECO:0000256" key="4">
    <source>
        <dbReference type="ARBA" id="ARBA00023186"/>
    </source>
</evidence>
<evidence type="ECO:0000256" key="3">
    <source>
        <dbReference type="ARBA" id="ARBA00023139"/>
    </source>
</evidence>
<proteinExistence type="predicted"/>
<evidence type="ECO:0000256" key="2">
    <source>
        <dbReference type="ARBA" id="ARBA00023136"/>
    </source>
</evidence>
<evidence type="ECO:0000256" key="5">
    <source>
        <dbReference type="ARBA" id="ARBA00023288"/>
    </source>
</evidence>
<dbReference type="SMART" id="SM00271">
    <property type="entry name" value="DnaJ"/>
    <property type="match status" value="1"/>
</dbReference>
<accession>A0A914L145</accession>
<dbReference type="GO" id="GO:0016020">
    <property type="term" value="C:membrane"/>
    <property type="evidence" value="ECO:0007669"/>
    <property type="project" value="UniProtKB-SubCell"/>
</dbReference>
<dbReference type="InterPro" id="IPR036869">
    <property type="entry name" value="J_dom_sf"/>
</dbReference>